<sequence length="13" mass="1322">MASYDAVLAHSAS</sequence>
<dbReference type="EMBL" id="LK033316">
    <property type="protein sequence ID" value="CDY54404.1"/>
    <property type="molecule type" value="Genomic_DNA"/>
</dbReference>
<evidence type="ECO:0000313" key="2">
    <source>
        <dbReference type="Proteomes" id="UP000028999"/>
    </source>
</evidence>
<name>A0A078IYJ0_BRANA</name>
<dbReference type="PaxDb" id="3708-A0A078IYJ0"/>
<dbReference type="Proteomes" id="UP000028999">
    <property type="component" value="Unassembled WGS sequence"/>
</dbReference>
<protein>
    <submittedName>
        <fullName evidence="1">BnaAnng13120D protein</fullName>
    </submittedName>
</protein>
<reference evidence="1 2" key="1">
    <citation type="journal article" date="2014" name="Science">
        <title>Plant genetics. Early allopolyploid evolution in the post-Neolithic Brassica napus oilseed genome.</title>
        <authorList>
            <person name="Chalhoub B."/>
            <person name="Denoeud F."/>
            <person name="Liu S."/>
            <person name="Parkin I.A."/>
            <person name="Tang H."/>
            <person name="Wang X."/>
            <person name="Chiquet J."/>
            <person name="Belcram H."/>
            <person name="Tong C."/>
            <person name="Samans B."/>
            <person name="Correa M."/>
            <person name="Da Silva C."/>
            <person name="Just J."/>
            <person name="Falentin C."/>
            <person name="Koh C.S."/>
            <person name="Le Clainche I."/>
            <person name="Bernard M."/>
            <person name="Bento P."/>
            <person name="Noel B."/>
            <person name="Labadie K."/>
            <person name="Alberti A."/>
            <person name="Charles M."/>
            <person name="Arnaud D."/>
            <person name="Guo H."/>
            <person name="Daviaud C."/>
            <person name="Alamery S."/>
            <person name="Jabbari K."/>
            <person name="Zhao M."/>
            <person name="Edger P.P."/>
            <person name="Chelaifa H."/>
            <person name="Tack D."/>
            <person name="Lassalle G."/>
            <person name="Mestiri I."/>
            <person name="Schnel N."/>
            <person name="Le Paslier M.C."/>
            <person name="Fan G."/>
            <person name="Renault V."/>
            <person name="Bayer P.E."/>
            <person name="Golicz A.A."/>
            <person name="Manoli S."/>
            <person name="Lee T.H."/>
            <person name="Thi V.H."/>
            <person name="Chalabi S."/>
            <person name="Hu Q."/>
            <person name="Fan C."/>
            <person name="Tollenaere R."/>
            <person name="Lu Y."/>
            <person name="Battail C."/>
            <person name="Shen J."/>
            <person name="Sidebottom C.H."/>
            <person name="Wang X."/>
            <person name="Canaguier A."/>
            <person name="Chauveau A."/>
            <person name="Berard A."/>
            <person name="Deniot G."/>
            <person name="Guan M."/>
            <person name="Liu Z."/>
            <person name="Sun F."/>
            <person name="Lim Y.P."/>
            <person name="Lyons E."/>
            <person name="Town C.D."/>
            <person name="Bancroft I."/>
            <person name="Wang X."/>
            <person name="Meng J."/>
            <person name="Ma J."/>
            <person name="Pires J.C."/>
            <person name="King G.J."/>
            <person name="Brunel D."/>
            <person name="Delourme R."/>
            <person name="Renard M."/>
            <person name="Aury J.M."/>
            <person name="Adams K.L."/>
            <person name="Batley J."/>
            <person name="Snowdon R.J."/>
            <person name="Tost J."/>
            <person name="Edwards D."/>
            <person name="Zhou Y."/>
            <person name="Hua W."/>
            <person name="Sharpe A.G."/>
            <person name="Paterson A.H."/>
            <person name="Guan C."/>
            <person name="Wincker P."/>
        </authorList>
    </citation>
    <scope>NUCLEOTIDE SEQUENCE [LARGE SCALE GENOMIC DNA]</scope>
    <source>
        <strain evidence="2">cv. Darmor-bzh</strain>
    </source>
</reference>
<organism evidence="1 2">
    <name type="scientific">Brassica napus</name>
    <name type="common">Rape</name>
    <dbReference type="NCBI Taxonomy" id="3708"/>
    <lineage>
        <taxon>Eukaryota</taxon>
        <taxon>Viridiplantae</taxon>
        <taxon>Streptophyta</taxon>
        <taxon>Embryophyta</taxon>
        <taxon>Tracheophyta</taxon>
        <taxon>Spermatophyta</taxon>
        <taxon>Magnoliopsida</taxon>
        <taxon>eudicotyledons</taxon>
        <taxon>Gunneridae</taxon>
        <taxon>Pentapetalae</taxon>
        <taxon>rosids</taxon>
        <taxon>malvids</taxon>
        <taxon>Brassicales</taxon>
        <taxon>Brassicaceae</taxon>
        <taxon>Brassiceae</taxon>
        <taxon>Brassica</taxon>
    </lineage>
</organism>
<keyword evidence="2" id="KW-1185">Reference proteome</keyword>
<gene>
    <name evidence="1" type="primary">BnaAnng13120D</name>
    <name evidence="1" type="ORF">GSBRNA2T00014064001</name>
</gene>
<proteinExistence type="predicted"/>
<accession>A0A078IYJ0</accession>
<evidence type="ECO:0000313" key="1">
    <source>
        <dbReference type="EMBL" id="CDY54404.1"/>
    </source>
</evidence>